<gene>
    <name evidence="2" type="ORF">GALL_263420</name>
</gene>
<name>A0A1J5RI85_9ZZZZ</name>
<dbReference type="InterPro" id="IPR002789">
    <property type="entry name" value="HerA_central"/>
</dbReference>
<dbReference type="InterPro" id="IPR008571">
    <property type="entry name" value="HerA-like"/>
</dbReference>
<dbReference type="PANTHER" id="PTHR42957:SF1">
    <property type="entry name" value="HELICASE MJ1565-RELATED"/>
    <property type="match status" value="1"/>
</dbReference>
<feature type="domain" description="Helicase HerA central" evidence="1">
    <location>
        <begin position="154"/>
        <end position="430"/>
    </location>
</feature>
<evidence type="ECO:0000259" key="1">
    <source>
        <dbReference type="Pfam" id="PF01935"/>
    </source>
</evidence>
<accession>A0A1J5RI85</accession>
<organism evidence="2">
    <name type="scientific">mine drainage metagenome</name>
    <dbReference type="NCBI Taxonomy" id="410659"/>
    <lineage>
        <taxon>unclassified sequences</taxon>
        <taxon>metagenomes</taxon>
        <taxon>ecological metagenomes</taxon>
    </lineage>
</organism>
<dbReference type="PANTHER" id="PTHR42957">
    <property type="entry name" value="HELICASE MJ1565-RELATED"/>
    <property type="match status" value="1"/>
</dbReference>
<comment type="caution">
    <text evidence="2">The sequence shown here is derived from an EMBL/GenBank/DDBJ whole genome shotgun (WGS) entry which is preliminary data.</text>
</comment>
<dbReference type="Pfam" id="PF01935">
    <property type="entry name" value="DUF87"/>
    <property type="match status" value="1"/>
</dbReference>
<dbReference type="SUPFAM" id="SSF52540">
    <property type="entry name" value="P-loop containing nucleoside triphosphate hydrolases"/>
    <property type="match status" value="1"/>
</dbReference>
<evidence type="ECO:0000313" key="2">
    <source>
        <dbReference type="EMBL" id="OIQ91711.1"/>
    </source>
</evidence>
<proteinExistence type="predicted"/>
<dbReference type="InterPro" id="IPR027417">
    <property type="entry name" value="P-loop_NTPase"/>
</dbReference>
<dbReference type="EMBL" id="MLJW01000251">
    <property type="protein sequence ID" value="OIQ91711.1"/>
    <property type="molecule type" value="Genomic_DNA"/>
</dbReference>
<dbReference type="Gene3D" id="3.40.50.300">
    <property type="entry name" value="P-loop containing nucleotide triphosphate hydrolases"/>
    <property type="match status" value="2"/>
</dbReference>
<dbReference type="AlphaFoldDB" id="A0A1J5RI85"/>
<reference evidence="2" key="1">
    <citation type="submission" date="2016-10" db="EMBL/GenBank/DDBJ databases">
        <title>Sequence of Gallionella enrichment culture.</title>
        <authorList>
            <person name="Poehlein A."/>
            <person name="Muehling M."/>
            <person name="Daniel R."/>
        </authorList>
    </citation>
    <scope>NUCLEOTIDE SEQUENCE</scope>
</reference>
<sequence length="600" mass="65652">MSQFDERTELRIGKVIEVSGESIRVELGADLAELTRIVDGRVYPIGQLGSIVKVHYGRRLLFGYVRLLRMRSELAIEEGSARIAPGDDSRILEADLFAQGIWRGKAEGLTISRGVELYPLPLQGVYLTTAEELDEVFTAAERAEHQNGVSPLVSIGTYVGSNGATCRANIDKLVGQHCAVLGSTGSGKSGTVAALIHAMLDHKKAGTVEPIHPRIVVIDPHGEYGAAFKTRCQVLRAYASAAHETVGTELRLPYWLMSGDELRALIIGKTEAEATSQNNIVYKALKHARMVSAGIVAPVPDNAVGDLPETLCSGKSQADVVAFDRDKPIRFSLDEFERHIDMVQGRKPTKTDPLSATDRKSHDSILDKLNVLRTDPRLQFLMRDNPADTLSQAVLQLTGVSADRATVKVVDISGAPNEVAGTLTAAICRLLFNLKVWQTRPEREKDPILLVCEEAHRYVPDRGEAQYKEAQEAVRRIAKEGRKYGLGLMLVSQRPSDVESTVLSQCNSWIILRLTNGSDQDHVRRFLPDSLAGITKMLSALGRREAVFVGEAAALPARIRIRELVAEQLPDSNDISFVGGWAQAPNDAAAVDPVLIRWTQ</sequence>
<protein>
    <submittedName>
        <fullName evidence="2">AAA-like domain protein</fullName>
    </submittedName>
</protein>